<accession>A0ABQ0A9L2</accession>
<gene>
    <name evidence="1" type="ORF">NBRC116591_21550</name>
</gene>
<evidence type="ECO:0008006" key="3">
    <source>
        <dbReference type="Google" id="ProtNLM"/>
    </source>
</evidence>
<evidence type="ECO:0000313" key="2">
    <source>
        <dbReference type="Proteomes" id="UP001465153"/>
    </source>
</evidence>
<name>A0ABQ0A9L2_9GAMM</name>
<dbReference type="Proteomes" id="UP001465153">
    <property type="component" value="Unassembled WGS sequence"/>
</dbReference>
<sequence>MNPEPDEGVLFDNHTKDLDFYITFKAINNDELPAASCYEMEFINPHKLKDVAYSDWQKYSASCEAVKAFFKAPEKSKSYFPETLEQIDVAKLTAAANPYIGEESLELIQKKSPLINKDKTVKTLEENKTLVSDEIIQSQYVLLARGDFNFDGYEDLFLRIDWTLIDDNFEDSDWIVISKRSPGEKPYLLWRQ</sequence>
<reference evidence="1 2" key="1">
    <citation type="submission" date="2024-04" db="EMBL/GenBank/DDBJ databases">
        <title>Draft genome sequence of Sessilibacter corallicola NBRC 116591.</title>
        <authorList>
            <person name="Miyakawa T."/>
            <person name="Kusuya Y."/>
            <person name="Miura T."/>
        </authorList>
    </citation>
    <scope>NUCLEOTIDE SEQUENCE [LARGE SCALE GENOMIC DNA]</scope>
    <source>
        <strain evidence="1 2">KU-00831-HH</strain>
    </source>
</reference>
<keyword evidence="2" id="KW-1185">Reference proteome</keyword>
<dbReference type="EMBL" id="BAABWN010000006">
    <property type="protein sequence ID" value="GAA6168344.1"/>
    <property type="molecule type" value="Genomic_DNA"/>
</dbReference>
<proteinExistence type="predicted"/>
<organism evidence="1 2">
    <name type="scientific">Sessilibacter corallicola</name>
    <dbReference type="NCBI Taxonomy" id="2904075"/>
    <lineage>
        <taxon>Bacteria</taxon>
        <taxon>Pseudomonadati</taxon>
        <taxon>Pseudomonadota</taxon>
        <taxon>Gammaproteobacteria</taxon>
        <taxon>Cellvibrionales</taxon>
        <taxon>Cellvibrionaceae</taxon>
        <taxon>Sessilibacter</taxon>
    </lineage>
</organism>
<comment type="caution">
    <text evidence="1">The sequence shown here is derived from an EMBL/GenBank/DDBJ whole genome shotgun (WGS) entry which is preliminary data.</text>
</comment>
<evidence type="ECO:0000313" key="1">
    <source>
        <dbReference type="EMBL" id="GAA6168344.1"/>
    </source>
</evidence>
<protein>
    <recommendedName>
        <fullName evidence="3">VCBS repeat-containing protein</fullName>
    </recommendedName>
</protein>